<comment type="caution">
    <text evidence="1">The sequence shown here is derived from an EMBL/GenBank/DDBJ whole genome shotgun (WGS) entry which is preliminary data.</text>
</comment>
<reference evidence="1" key="1">
    <citation type="journal article" date="2014" name="Int. J. Syst. Evol. Microbiol.">
        <title>Complete genome sequence of Corynebacterium casei LMG S-19264T (=DSM 44701T), isolated from a smear-ripened cheese.</title>
        <authorList>
            <consortium name="US DOE Joint Genome Institute (JGI-PGF)"/>
            <person name="Walter F."/>
            <person name="Albersmeier A."/>
            <person name="Kalinowski J."/>
            <person name="Ruckert C."/>
        </authorList>
    </citation>
    <scope>NUCLEOTIDE SEQUENCE</scope>
    <source>
        <strain evidence="1">VKM B-2935</strain>
    </source>
</reference>
<protein>
    <submittedName>
        <fullName evidence="1">Uncharacterized protein</fullName>
    </submittedName>
</protein>
<gene>
    <name evidence="1" type="ORF">GCM10017655_28180</name>
</gene>
<dbReference type="Proteomes" id="UP001143328">
    <property type="component" value="Unassembled WGS sequence"/>
</dbReference>
<dbReference type="NCBIfam" id="NF041597">
    <property type="entry name" value="T3SS_coreg_PtrC"/>
    <property type="match status" value="1"/>
</dbReference>
<dbReference type="InterPro" id="IPR048081">
    <property type="entry name" value="T3SS_coreg_PtrC-like"/>
</dbReference>
<reference evidence="1" key="2">
    <citation type="submission" date="2023-01" db="EMBL/GenBank/DDBJ databases">
        <authorList>
            <person name="Sun Q."/>
            <person name="Evtushenko L."/>
        </authorList>
    </citation>
    <scope>NUCLEOTIDE SEQUENCE</scope>
    <source>
        <strain evidence="1">VKM B-2935</strain>
    </source>
</reference>
<organism evidence="1 2">
    <name type="scientific">Pseudomonas turukhanskensis</name>
    <dbReference type="NCBI Taxonomy" id="1806536"/>
    <lineage>
        <taxon>Bacteria</taxon>
        <taxon>Pseudomonadati</taxon>
        <taxon>Pseudomonadota</taxon>
        <taxon>Gammaproteobacteria</taxon>
        <taxon>Pseudomonadales</taxon>
        <taxon>Pseudomonadaceae</taxon>
        <taxon>Pseudomonas</taxon>
    </lineage>
</organism>
<evidence type="ECO:0000313" key="2">
    <source>
        <dbReference type="Proteomes" id="UP001143328"/>
    </source>
</evidence>
<proteinExistence type="predicted"/>
<keyword evidence="2" id="KW-1185">Reference proteome</keyword>
<evidence type="ECO:0000313" key="1">
    <source>
        <dbReference type="EMBL" id="GLK89756.1"/>
    </source>
</evidence>
<accession>A0A9W6NGI8</accession>
<dbReference type="AlphaFoldDB" id="A0A9W6NGI8"/>
<sequence length="68" mass="7184">MGSLFSATSQNAYGVTYATLDDSGLHFESEVAIQLLDGHLVTLKMPTHISERQAISQLVCGADAGCGR</sequence>
<name>A0A9W6NGI8_9PSED</name>
<dbReference type="RefSeq" id="WP_271195946.1">
    <property type="nucleotide sequence ID" value="NZ_BSFN01000007.1"/>
</dbReference>
<dbReference type="EMBL" id="BSFN01000007">
    <property type="protein sequence ID" value="GLK89756.1"/>
    <property type="molecule type" value="Genomic_DNA"/>
</dbReference>